<comment type="subcellular location">
    <subcellularLocation>
        <location evidence="1">Secreted</location>
    </subcellularLocation>
</comment>
<dbReference type="Pfam" id="PF18676">
    <property type="entry name" value="MBG_2"/>
    <property type="match status" value="1"/>
</dbReference>
<dbReference type="InterPro" id="IPR024973">
    <property type="entry name" value="ESPR"/>
</dbReference>
<proteinExistence type="predicted"/>
<dbReference type="Proteomes" id="UP001234798">
    <property type="component" value="Chromosome"/>
</dbReference>
<evidence type="ECO:0000313" key="6">
    <source>
        <dbReference type="EMBL" id="WMD19989.1"/>
    </source>
</evidence>
<gene>
    <name evidence="6" type="ORF">RAS12_25795</name>
</gene>
<keyword evidence="2" id="KW-0964">Secreted</keyword>
<accession>A0ABY9LYY4</accession>
<dbReference type="PANTHER" id="PTHR12338">
    <property type="entry name" value="AUTOTRANSPORTER"/>
    <property type="match status" value="1"/>
</dbReference>
<dbReference type="Gene3D" id="2.160.20.110">
    <property type="match status" value="2"/>
</dbReference>
<evidence type="ECO:0000256" key="4">
    <source>
        <dbReference type="SAM" id="MobiDB-lite"/>
    </source>
</evidence>
<dbReference type="EMBL" id="CP132976">
    <property type="protein sequence ID" value="WMD19989.1"/>
    <property type="molecule type" value="Genomic_DNA"/>
</dbReference>
<sequence length="1517" mass="152130">MRKPSLNHVYRLVWNDATGAYVPVAEIASARRKRNASAGAVLSAALLLSGPALAADLPTGGQVVAGSGSISQTGTALTINQQSGKLAVDWQSFSIGKGNSVTFKQPGRDSVALNRVLGPDVSVIQGALNANGQVFLVNPNGVVFTPTAQVNVGGIVASTLNISTQDFLAGNYRFEGASGNAIINQGNITAAPGGSVALIAAKISNTGTVTADKGNVLLGAGSRVKLDLGGPVKIEVEQGAIDALIEQGGAIRADGGVVYLTAKAAGDLASTVINHTGITQARTLATGENGKIVLLGDMVNDRIAVGGTLDASAPTGGRGGFVETSAAKVSVAAGALITTKAVSGQHGAWLIDPTDFTVSAGAGGNSDSGIGADTLAGNLENGSVELRTVASGAGAGNINVNAAVKWGANTKLTLSAHGDIAINAPITATGAQAGLVLNHGGYQQNGVAAAGSDYSVSAPVTLSGAGATLQINGQDYTLIHTLQDAAQHLGATNNGFYALAQDLDLSGNVFTSAVVPYFNSTLAGMGHTISNLSIVGNSDNAGLFKTVGVDGLIRDVALTRVTVTGGSETGMLAGINMGTLRNTSATGNVTGDSFLGGLVGHNAGTIVNSYASGFVTSSTNGFALGGLVGSNGPTGFLTNVYATVDVSEANSDIGGLVGINQGSIKNAYASGNVTAGGPLRLAVGGLVGTAQAGSSITNAYASGRVIGSVMTGGLVGMVSGSSTITNSQWDLLTTGQNLAVGGGGGMSQTNVSSVNGSYAHTAYDKLGTWSLVAGTSDVWVAKDAAGKAQWIMIEGQTRPFLASEYSTGIGNDHQLQLMAYDRTGHYFLTRDFNAAPRGMWADGGFMPVGDVDNQFSGSLDGQGRTITGLVINRGGQAQVGVFGVIGAAGAVKDVGLMDTTIQGGSAVGALAGTNYGALSGVYAINNYLVANTTLGGLVGYNRGSIINAYTTGALFASNNPTPVGGLVGINNAGATIRYTYSNSTITVTGVPSQQMGGLVGLNISGGVIANSFWNADAFAGAGNNTAGAQGQTLAALKQLSTFVNDGWDIDNVGGTGKAWRMYEGYDTPLLRVYLKPVTVSLADKVYDGQAGGGGYQSSINNAQLDGALTFTTNSKNAGQYSQADGTLTVTGNLYSGQRGYDISYGDGLAMTISKKGLIADYSVASKVYDGTDNAGVQVSNLDGLIGSDDVSASANGKFQDKNAGNGKQVSISGIGLSGDDAGNYFITNSSATAQADIARASIVGNITADGKIYDGTTTATTTGTLYGAVSGDALTFTTSGSFADQNAGQSKDVNVKGKLTGDDARNYDITLNATTTANIDRRAISVAADDKSKGVGEVDPALTWRLVQGNLIGEDALQGSLSRAPGETAGRYVIGANGLNNSNYRITALDGMFTINGPRTPDSWTPPTNPGVPATPGDTVMPTPPANGPAAASDERRNSAVTAAQWMQASITSVNANPPALSGDLAFVPVTSGESGTNAPGAGAGAGQGARSVQGPAQVLVIDGGIRLPDGVIQGGI</sequence>
<dbReference type="InterPro" id="IPR012334">
    <property type="entry name" value="Pectin_lyas_fold"/>
</dbReference>
<dbReference type="Pfam" id="PF18657">
    <property type="entry name" value="YDG"/>
    <property type="match status" value="2"/>
</dbReference>
<evidence type="ECO:0000259" key="5">
    <source>
        <dbReference type="SMART" id="SM00912"/>
    </source>
</evidence>
<dbReference type="Gene3D" id="2.160.20.10">
    <property type="entry name" value="Single-stranded right-handed beta-helix, Pectin lyase-like"/>
    <property type="match status" value="1"/>
</dbReference>
<dbReference type="InterPro" id="IPR041286">
    <property type="entry name" value="MBG_2"/>
</dbReference>
<evidence type="ECO:0000256" key="2">
    <source>
        <dbReference type="ARBA" id="ARBA00022525"/>
    </source>
</evidence>
<dbReference type="NCBIfam" id="TIGR01901">
    <property type="entry name" value="adhes_NPXG"/>
    <property type="match status" value="1"/>
</dbReference>
<dbReference type="Pfam" id="PF13018">
    <property type="entry name" value="ESPR"/>
    <property type="match status" value="1"/>
</dbReference>
<reference evidence="6 7" key="1">
    <citation type="submission" date="2023-08" db="EMBL/GenBank/DDBJ databases">
        <title>Achromobacter seleniivolatilans sp. nov., isolated from seleniferous soil.</title>
        <authorList>
            <person name="Zhang S."/>
            <person name="Li K."/>
            <person name="Peng J."/>
            <person name="Zhao Q."/>
            <person name="Wang H."/>
            <person name="Guo Y."/>
        </authorList>
    </citation>
    <scope>NUCLEOTIDE SEQUENCE [LARGE SCALE GENOMIC DNA]</scope>
    <source>
        <strain evidence="6 7">R39</strain>
    </source>
</reference>
<evidence type="ECO:0000256" key="3">
    <source>
        <dbReference type="ARBA" id="ARBA00022729"/>
    </source>
</evidence>
<dbReference type="InterPro" id="IPR008638">
    <property type="entry name" value="FhaB/CdiA-like_TPS"/>
</dbReference>
<dbReference type="RefSeq" id="WP_306942725.1">
    <property type="nucleotide sequence ID" value="NZ_CP132976.1"/>
</dbReference>
<organism evidence="6 7">
    <name type="scientific">Achromobacter seleniivolatilans</name>
    <dbReference type="NCBI Taxonomy" id="3047478"/>
    <lineage>
        <taxon>Bacteria</taxon>
        <taxon>Pseudomonadati</taxon>
        <taxon>Pseudomonadota</taxon>
        <taxon>Betaproteobacteria</taxon>
        <taxon>Burkholderiales</taxon>
        <taxon>Alcaligenaceae</taxon>
        <taxon>Achromobacter</taxon>
    </lineage>
</organism>
<dbReference type="InterPro" id="IPR041248">
    <property type="entry name" value="YDG"/>
</dbReference>
<keyword evidence="7" id="KW-1185">Reference proteome</keyword>
<dbReference type="InterPro" id="IPR011493">
    <property type="entry name" value="GLUG"/>
</dbReference>
<evidence type="ECO:0000313" key="7">
    <source>
        <dbReference type="Proteomes" id="UP001234798"/>
    </source>
</evidence>
<evidence type="ECO:0000256" key="1">
    <source>
        <dbReference type="ARBA" id="ARBA00004613"/>
    </source>
</evidence>
<dbReference type="SMART" id="SM00912">
    <property type="entry name" value="Haemagg_act"/>
    <property type="match status" value="1"/>
</dbReference>
<dbReference type="Pfam" id="PF07581">
    <property type="entry name" value="Glug"/>
    <property type="match status" value="2"/>
</dbReference>
<dbReference type="InterPro" id="IPR011050">
    <property type="entry name" value="Pectin_lyase_fold/virulence"/>
</dbReference>
<dbReference type="Pfam" id="PF05860">
    <property type="entry name" value="TPS"/>
    <property type="match status" value="1"/>
</dbReference>
<dbReference type="PANTHER" id="PTHR12338:SF8">
    <property type="entry name" value="HEME_HEMOPEXIN-BINDING PROTEIN"/>
    <property type="match status" value="1"/>
</dbReference>
<feature type="region of interest" description="Disordered" evidence="4">
    <location>
        <begin position="1398"/>
        <end position="1434"/>
    </location>
</feature>
<feature type="domain" description="Filamentous haemagglutinin FhaB/tRNA nuclease CdiA-like TPS" evidence="5">
    <location>
        <begin position="54"/>
        <end position="166"/>
    </location>
</feature>
<name>A0ABY9LYY4_9BURK</name>
<dbReference type="InterPro" id="IPR050909">
    <property type="entry name" value="Bact_Autotransporter_VF"/>
</dbReference>
<dbReference type="SUPFAM" id="SSF51126">
    <property type="entry name" value="Pectin lyase-like"/>
    <property type="match status" value="1"/>
</dbReference>
<keyword evidence="3" id="KW-0732">Signal</keyword>
<protein>
    <submittedName>
        <fullName evidence="6">YDG domain-containing protein</fullName>
    </submittedName>
</protein>